<dbReference type="Pfam" id="PF13464">
    <property type="entry name" value="RodZ_C"/>
    <property type="match status" value="1"/>
</dbReference>
<comment type="caution">
    <text evidence="2">The sequence shown here is derived from an EMBL/GenBank/DDBJ whole genome shotgun (WGS) entry which is preliminary data.</text>
</comment>
<protein>
    <recommendedName>
        <fullName evidence="1">Cytoskeleton protein RodZ-like C-terminal domain-containing protein</fullName>
    </recommendedName>
</protein>
<dbReference type="InterPro" id="IPR050400">
    <property type="entry name" value="Bact_Cytoskel_RodZ"/>
</dbReference>
<dbReference type="PANTHER" id="PTHR34475:SF1">
    <property type="entry name" value="CYTOSKELETON PROTEIN RODZ"/>
    <property type="match status" value="1"/>
</dbReference>
<evidence type="ECO:0000313" key="2">
    <source>
        <dbReference type="EMBL" id="OGI37574.1"/>
    </source>
</evidence>
<accession>A0A1F6SXI8</accession>
<dbReference type="PANTHER" id="PTHR34475">
    <property type="match status" value="1"/>
</dbReference>
<gene>
    <name evidence="2" type="ORF">A2140_07575</name>
</gene>
<reference evidence="2 3" key="1">
    <citation type="journal article" date="2016" name="Nat. Commun.">
        <title>Thousands of microbial genomes shed light on interconnected biogeochemical processes in an aquifer system.</title>
        <authorList>
            <person name="Anantharaman K."/>
            <person name="Brown C.T."/>
            <person name="Hug L.A."/>
            <person name="Sharon I."/>
            <person name="Castelle C.J."/>
            <person name="Probst A.J."/>
            <person name="Thomas B.C."/>
            <person name="Singh A."/>
            <person name="Wilkins M.J."/>
            <person name="Karaoz U."/>
            <person name="Brodie E.L."/>
            <person name="Williams K.H."/>
            <person name="Hubbard S.S."/>
            <person name="Banfield J.F."/>
        </authorList>
    </citation>
    <scope>NUCLEOTIDE SEQUENCE [LARGE SCALE GENOMIC DNA]</scope>
</reference>
<proteinExistence type="predicted"/>
<sequence length="95" mass="10222">MPAAGPRGRLVLRATQESWADVRDARQGRLLYENLTPGRVVTLEGVSPLSVFLGNAEGVQVEYNGQAVDVNRHKRGPMARFTLGEAASPPAPVAR</sequence>
<dbReference type="InterPro" id="IPR025194">
    <property type="entry name" value="RodZ-like_C"/>
</dbReference>
<dbReference type="STRING" id="1817756.A2140_07575"/>
<evidence type="ECO:0000259" key="1">
    <source>
        <dbReference type="Pfam" id="PF13464"/>
    </source>
</evidence>
<name>A0A1F6SXI8_9PROT</name>
<dbReference type="AlphaFoldDB" id="A0A1F6SXI8"/>
<dbReference type="EMBL" id="MFSQ01000144">
    <property type="protein sequence ID" value="OGI37574.1"/>
    <property type="molecule type" value="Genomic_DNA"/>
</dbReference>
<organism evidence="2 3">
    <name type="scientific">Candidatus Muproteobacteria bacterium RBG_16_62_13</name>
    <dbReference type="NCBI Taxonomy" id="1817756"/>
    <lineage>
        <taxon>Bacteria</taxon>
        <taxon>Pseudomonadati</taxon>
        <taxon>Pseudomonadota</taxon>
        <taxon>Candidatus Muproteobacteria</taxon>
    </lineage>
</organism>
<dbReference type="Proteomes" id="UP000178379">
    <property type="component" value="Unassembled WGS sequence"/>
</dbReference>
<evidence type="ECO:0000313" key="3">
    <source>
        <dbReference type="Proteomes" id="UP000178379"/>
    </source>
</evidence>
<feature type="domain" description="Cytoskeleton protein RodZ-like C-terminal" evidence="1">
    <location>
        <begin position="11"/>
        <end position="82"/>
    </location>
</feature>